<dbReference type="Proteomes" id="UP000700596">
    <property type="component" value="Unassembled WGS sequence"/>
</dbReference>
<evidence type="ECO:0000259" key="2">
    <source>
        <dbReference type="PROSITE" id="PS50048"/>
    </source>
</evidence>
<dbReference type="PANTHER" id="PTHR38791">
    <property type="entry name" value="ZN(II)2CYS6 TRANSCRIPTION FACTOR (EUROFUNG)-RELATED-RELATED"/>
    <property type="match status" value="1"/>
</dbReference>
<dbReference type="InterPro" id="IPR053175">
    <property type="entry name" value="DHMBA_Reg_Transcription_Factor"/>
</dbReference>
<sequence length="577" mass="65626">MVNPGRPSRGCMTCRRRRVKCDETRPKCNRCIKLSTSCEWRDDWSNVFRDQEQWAEKKVEKRVERAQNHRKKQQNQLVLKSPAHVPKTKHENTFGLINPLAMPQIGAEVYAISQFFVDYGFLKGTCPFTDVVYPLYDSQNAPECLKSILPAVALASIARQTRRYELMQEAQRQYGRSLKRLAHTLSDPVALKHDATLATVYMLSLYEMICFDSRRNNASPYETHGAGRLAILRLRGRDQFMTLDGANLFLITYLEQLIGAVETRSGEVLEDAPEWISQAFEPPRPIVSHAILMHDISVFLKELKDATLKEHVDYNRLEKIFRRGIEIDTMASELQRIFTDGNVAEMHRFYESMDTWRKRSQKESRTPFSLENHADNSVSPALPRYTMTEGTEVTSTMDNSTSREDYFVPEMDAVTIFLVSVTTGTLGNMCRATHMHLLQDLLGVIPHIASGVSPVDIVDLDLKSYERKWNSIIAASAIEIYDHIPYAFGECGATGEKPFIPVTGMIYRAYLSLWPICTALNAPQTPHKYKNLLATKLMRMSDIMGIGMAGEVLANAERDATMSKHTEEDAKDSYVNT</sequence>
<feature type="domain" description="Zn(2)-C6 fungal-type" evidence="2">
    <location>
        <begin position="10"/>
        <end position="40"/>
    </location>
</feature>
<dbReference type="AlphaFoldDB" id="A0A9P9IN44"/>
<gene>
    <name evidence="3" type="ORF">B0J11DRAFT_275581</name>
</gene>
<dbReference type="InterPro" id="IPR036864">
    <property type="entry name" value="Zn2-C6_fun-type_DNA-bd_sf"/>
</dbReference>
<evidence type="ECO:0000256" key="1">
    <source>
        <dbReference type="ARBA" id="ARBA00023242"/>
    </source>
</evidence>
<keyword evidence="1" id="KW-0539">Nucleus</keyword>
<dbReference type="CDD" id="cd00067">
    <property type="entry name" value="GAL4"/>
    <property type="match status" value="1"/>
</dbReference>
<dbReference type="InterPro" id="IPR001138">
    <property type="entry name" value="Zn2Cys6_DnaBD"/>
</dbReference>
<evidence type="ECO:0000313" key="3">
    <source>
        <dbReference type="EMBL" id="KAH7128643.1"/>
    </source>
</evidence>
<dbReference type="PROSITE" id="PS00463">
    <property type="entry name" value="ZN2_CY6_FUNGAL_1"/>
    <property type="match status" value="1"/>
</dbReference>
<dbReference type="Gene3D" id="4.10.240.10">
    <property type="entry name" value="Zn(2)-C6 fungal-type DNA-binding domain"/>
    <property type="match status" value="1"/>
</dbReference>
<dbReference type="PANTHER" id="PTHR38791:SF1">
    <property type="entry name" value="TRANSCRIPTION FACTOR, PUTATIVE-RELATED"/>
    <property type="match status" value="1"/>
</dbReference>
<keyword evidence="4" id="KW-1185">Reference proteome</keyword>
<dbReference type="EMBL" id="JAGMWT010000005">
    <property type="protein sequence ID" value="KAH7128643.1"/>
    <property type="molecule type" value="Genomic_DNA"/>
</dbReference>
<dbReference type="SMART" id="SM00066">
    <property type="entry name" value="GAL4"/>
    <property type="match status" value="1"/>
</dbReference>
<comment type="caution">
    <text evidence="3">The sequence shown here is derived from an EMBL/GenBank/DDBJ whole genome shotgun (WGS) entry which is preliminary data.</text>
</comment>
<organism evidence="3 4">
    <name type="scientific">Dendryphion nanum</name>
    <dbReference type="NCBI Taxonomy" id="256645"/>
    <lineage>
        <taxon>Eukaryota</taxon>
        <taxon>Fungi</taxon>
        <taxon>Dikarya</taxon>
        <taxon>Ascomycota</taxon>
        <taxon>Pezizomycotina</taxon>
        <taxon>Dothideomycetes</taxon>
        <taxon>Pleosporomycetidae</taxon>
        <taxon>Pleosporales</taxon>
        <taxon>Torulaceae</taxon>
        <taxon>Dendryphion</taxon>
    </lineage>
</organism>
<protein>
    <recommendedName>
        <fullName evidence="2">Zn(2)-C6 fungal-type domain-containing protein</fullName>
    </recommendedName>
</protein>
<dbReference type="Pfam" id="PF00172">
    <property type="entry name" value="Zn_clus"/>
    <property type="match status" value="1"/>
</dbReference>
<dbReference type="PROSITE" id="PS50048">
    <property type="entry name" value="ZN2_CY6_FUNGAL_2"/>
    <property type="match status" value="1"/>
</dbReference>
<dbReference type="GO" id="GO:0000981">
    <property type="term" value="F:DNA-binding transcription factor activity, RNA polymerase II-specific"/>
    <property type="evidence" value="ECO:0007669"/>
    <property type="project" value="InterPro"/>
</dbReference>
<accession>A0A9P9IN44</accession>
<name>A0A9P9IN44_9PLEO</name>
<dbReference type="OrthoDB" id="5429770at2759"/>
<proteinExistence type="predicted"/>
<reference evidence="3" key="1">
    <citation type="journal article" date="2021" name="Nat. Commun.">
        <title>Genetic determinants of endophytism in the Arabidopsis root mycobiome.</title>
        <authorList>
            <person name="Mesny F."/>
            <person name="Miyauchi S."/>
            <person name="Thiergart T."/>
            <person name="Pickel B."/>
            <person name="Atanasova L."/>
            <person name="Karlsson M."/>
            <person name="Huettel B."/>
            <person name="Barry K.W."/>
            <person name="Haridas S."/>
            <person name="Chen C."/>
            <person name="Bauer D."/>
            <person name="Andreopoulos W."/>
            <person name="Pangilinan J."/>
            <person name="LaButti K."/>
            <person name="Riley R."/>
            <person name="Lipzen A."/>
            <person name="Clum A."/>
            <person name="Drula E."/>
            <person name="Henrissat B."/>
            <person name="Kohler A."/>
            <person name="Grigoriev I.V."/>
            <person name="Martin F.M."/>
            <person name="Hacquard S."/>
        </authorList>
    </citation>
    <scope>NUCLEOTIDE SEQUENCE</scope>
    <source>
        <strain evidence="3">MPI-CAGE-CH-0243</strain>
    </source>
</reference>
<dbReference type="GO" id="GO:0008270">
    <property type="term" value="F:zinc ion binding"/>
    <property type="evidence" value="ECO:0007669"/>
    <property type="project" value="InterPro"/>
</dbReference>
<dbReference type="SUPFAM" id="SSF57701">
    <property type="entry name" value="Zn2/Cys6 DNA-binding domain"/>
    <property type="match status" value="1"/>
</dbReference>
<evidence type="ECO:0000313" key="4">
    <source>
        <dbReference type="Proteomes" id="UP000700596"/>
    </source>
</evidence>